<evidence type="ECO:0000313" key="2">
    <source>
        <dbReference type="EMBL" id="KDR66983.1"/>
    </source>
</evidence>
<sequence>MDDGGSEGEFEPDPGTRQVGPSISIWFSPPKQATSIYVSFWPLVSFTFPHRLGRQRHSSPSSRATAQPTNTTNPTHPLFACIDAISKYGRPLNPTYTQQHLNCSPAVFFSDFTVAMKCLLILVFVVQKVLVGKMAPSEKRRCANYITSLSFSRLQESLLQLKRMPRPPPVDGFHVTASSRLPSIQNRYFMRFLTSRSLVDVPSSSRILCSASCPAELAYRIIILPSAHLRSASPCFPTQNSHRCWLLLCIHSMNAAFGSLFGNAKRTRTGTRKKKRGGKIDMKRPTWPLASLDPFSLPTGHRRSISDVLHTLGGFNQQHRLSLLFKLVAYSNLDHDISNTSCAYRIGTSQLVKEDTSYVDQAGQETDAGVGGGGGGDVDAALPSKAIFEFEDRSPSSTTS</sequence>
<keyword evidence="3" id="KW-1185">Reference proteome</keyword>
<feature type="region of interest" description="Disordered" evidence="1">
    <location>
        <begin position="1"/>
        <end position="22"/>
    </location>
</feature>
<evidence type="ECO:0000256" key="1">
    <source>
        <dbReference type="SAM" id="MobiDB-lite"/>
    </source>
</evidence>
<name>A0A067SJS4_GALM3</name>
<protein>
    <submittedName>
        <fullName evidence="2">Uncharacterized protein</fullName>
    </submittedName>
</protein>
<dbReference type="AlphaFoldDB" id="A0A067SJS4"/>
<gene>
    <name evidence="2" type="ORF">GALMADRAFT_147429</name>
</gene>
<evidence type="ECO:0000313" key="3">
    <source>
        <dbReference type="Proteomes" id="UP000027222"/>
    </source>
</evidence>
<accession>A0A067SJS4</accession>
<dbReference type="Proteomes" id="UP000027222">
    <property type="component" value="Unassembled WGS sequence"/>
</dbReference>
<dbReference type="EMBL" id="KL142418">
    <property type="protein sequence ID" value="KDR66983.1"/>
    <property type="molecule type" value="Genomic_DNA"/>
</dbReference>
<organism evidence="2 3">
    <name type="scientific">Galerina marginata (strain CBS 339.88)</name>
    <dbReference type="NCBI Taxonomy" id="685588"/>
    <lineage>
        <taxon>Eukaryota</taxon>
        <taxon>Fungi</taxon>
        <taxon>Dikarya</taxon>
        <taxon>Basidiomycota</taxon>
        <taxon>Agaricomycotina</taxon>
        <taxon>Agaricomycetes</taxon>
        <taxon>Agaricomycetidae</taxon>
        <taxon>Agaricales</taxon>
        <taxon>Agaricineae</taxon>
        <taxon>Strophariaceae</taxon>
        <taxon>Galerina</taxon>
    </lineage>
</organism>
<reference evidence="3" key="1">
    <citation type="journal article" date="2014" name="Proc. Natl. Acad. Sci. U.S.A.">
        <title>Extensive sampling of basidiomycete genomes demonstrates inadequacy of the white-rot/brown-rot paradigm for wood decay fungi.</title>
        <authorList>
            <person name="Riley R."/>
            <person name="Salamov A.A."/>
            <person name="Brown D.W."/>
            <person name="Nagy L.G."/>
            <person name="Floudas D."/>
            <person name="Held B.W."/>
            <person name="Levasseur A."/>
            <person name="Lombard V."/>
            <person name="Morin E."/>
            <person name="Otillar R."/>
            <person name="Lindquist E.A."/>
            <person name="Sun H."/>
            <person name="LaButti K.M."/>
            <person name="Schmutz J."/>
            <person name="Jabbour D."/>
            <person name="Luo H."/>
            <person name="Baker S.E."/>
            <person name="Pisabarro A.G."/>
            <person name="Walton J.D."/>
            <person name="Blanchette R.A."/>
            <person name="Henrissat B."/>
            <person name="Martin F."/>
            <person name="Cullen D."/>
            <person name="Hibbett D.S."/>
            <person name="Grigoriev I.V."/>
        </authorList>
    </citation>
    <scope>NUCLEOTIDE SEQUENCE [LARGE SCALE GENOMIC DNA]</scope>
    <source>
        <strain evidence="3">CBS 339.88</strain>
    </source>
</reference>
<dbReference type="HOGENOM" id="CLU_688958_0_0_1"/>
<feature type="compositionally biased region" description="Acidic residues" evidence="1">
    <location>
        <begin position="1"/>
        <end position="12"/>
    </location>
</feature>
<proteinExistence type="predicted"/>